<gene>
    <name evidence="4" type="ORF">ANCCEY_14272</name>
</gene>
<evidence type="ECO:0000259" key="2">
    <source>
        <dbReference type="Pfam" id="PF05585"/>
    </source>
</evidence>
<dbReference type="InterPro" id="IPR005312">
    <property type="entry name" value="DUF1759"/>
</dbReference>
<protein>
    <submittedName>
        <fullName evidence="4">Tas retrotransposon peptidase A16</fullName>
    </submittedName>
</protein>
<keyword evidence="5" id="KW-1185">Reference proteome</keyword>
<dbReference type="GO" id="GO:0004190">
    <property type="term" value="F:aspartic-type endopeptidase activity"/>
    <property type="evidence" value="ECO:0007669"/>
    <property type="project" value="InterPro"/>
</dbReference>
<dbReference type="Proteomes" id="UP000054495">
    <property type="component" value="Unassembled WGS sequence"/>
</dbReference>
<dbReference type="InterPro" id="IPR021109">
    <property type="entry name" value="Peptidase_aspartic_dom_sf"/>
</dbReference>
<proteinExistence type="predicted"/>
<name>A0A0D6L5C0_9BILA</name>
<evidence type="ECO:0000259" key="3">
    <source>
        <dbReference type="Pfam" id="PF17921"/>
    </source>
</evidence>
<dbReference type="Gene3D" id="1.10.340.70">
    <property type="match status" value="1"/>
</dbReference>
<evidence type="ECO:0000313" key="4">
    <source>
        <dbReference type="EMBL" id="EPB66635.1"/>
    </source>
</evidence>
<accession>A0A0D6L5C0</accession>
<feature type="domain" description="DUF1758" evidence="2">
    <location>
        <begin position="366"/>
        <end position="510"/>
    </location>
</feature>
<feature type="compositionally biased region" description="Basic and acidic residues" evidence="1">
    <location>
        <begin position="43"/>
        <end position="56"/>
    </location>
</feature>
<dbReference type="AlphaFoldDB" id="A0A0D6L5C0"/>
<dbReference type="InterPro" id="IPR001969">
    <property type="entry name" value="Aspartic_peptidase_AS"/>
</dbReference>
<evidence type="ECO:0000256" key="1">
    <source>
        <dbReference type="SAM" id="MobiDB-lite"/>
    </source>
</evidence>
<sequence length="812" mass="92253">MATTITTYMTRVTRAIEDLDTAMRQVEAESLLRTLQANYDVDNDTHHSLRRREETRTTTLEPTSQRSSERIHITSPTHVADPQVEAVRQLEDLHPSTAEHQTANSIKPTTDTDTSVICNRPHLSIQLEKLTLPTFDGDITKFQQFWCSFELAVHKNESIDLSMKYLYLQSLLTGEAKVVLQDLEPSEDNYYHLVCALKKRFDCPWKNRAALHQALQEFPTASDAASDMRNTWFRVSGILHSLKRYEDLDKVLSIIDLVRSKFPLVIQEKLNDAEFQRGTDFDLQQVMVHLDNIITSREKFELSCSRFTTSVSSRDHSVEHQRPRPNSSPRPRSRSHSPFVTYDPAKCCFCDSYSHSSRRCDQRIQNATMLLDSGSQLSFITTTLVSKLGLHVSNTKLLKLVTFGGNSTTESSGTVRVTFEDLYGDPFTVSLNTKSCLTSSSRLPQLSSQDTKFIRDSGFDLPFYHAAGSVVPDVLIGIDYFWNIVTQEASVCLPSGLVLTHTRFGTVVSGTSFVSQGITPRTTAGIYQLLEENDDDEDVVSRLWKLERLGITDDPHEDVHTTVDTRVLAEFEDTSEIHFFSDSQIALHWIHSSRPLKQFVRNREKGISTKFHYVASEDNPADCATRGISTDANGDIWWKGPSFLQDPPENWPNDGMDYSIPPVTTSEQDQGSVEDFQLAETLLIREHYRESEHAIGQLHLDRFNAHTDELGLIRCPARLENARPTAPVLLVPSHPLTRLVILQAHTSLYHQGVYGTIAHLRIRYLIPSIYRTVGKFLRTCKVCKKINGRAYRYPDMPSLPKERVTRSRPFQK</sequence>
<dbReference type="GO" id="GO:0006508">
    <property type="term" value="P:proteolysis"/>
    <property type="evidence" value="ECO:0007669"/>
    <property type="project" value="InterPro"/>
</dbReference>
<evidence type="ECO:0000313" key="5">
    <source>
        <dbReference type="Proteomes" id="UP000054495"/>
    </source>
</evidence>
<dbReference type="Gene3D" id="2.40.70.10">
    <property type="entry name" value="Acid Proteases"/>
    <property type="match status" value="1"/>
</dbReference>
<dbReference type="PANTHER" id="PTHR47331">
    <property type="entry name" value="PHD-TYPE DOMAIN-CONTAINING PROTEIN"/>
    <property type="match status" value="1"/>
</dbReference>
<dbReference type="PROSITE" id="PS00141">
    <property type="entry name" value="ASP_PROTEASE"/>
    <property type="match status" value="1"/>
</dbReference>
<dbReference type="Pfam" id="PF17921">
    <property type="entry name" value="Integrase_H2C2"/>
    <property type="match status" value="1"/>
</dbReference>
<dbReference type="InterPro" id="IPR008737">
    <property type="entry name" value="DUF1758"/>
</dbReference>
<feature type="compositionally biased region" description="Basic and acidic residues" evidence="1">
    <location>
        <begin position="313"/>
        <end position="322"/>
    </location>
</feature>
<feature type="region of interest" description="Disordered" evidence="1">
    <location>
        <begin position="313"/>
        <end position="338"/>
    </location>
</feature>
<dbReference type="EMBL" id="KE125999">
    <property type="protein sequence ID" value="EPB66635.1"/>
    <property type="molecule type" value="Genomic_DNA"/>
</dbReference>
<dbReference type="InterPro" id="IPR041588">
    <property type="entry name" value="Integrase_H2C2"/>
</dbReference>
<organism evidence="4 5">
    <name type="scientific">Ancylostoma ceylanicum</name>
    <dbReference type="NCBI Taxonomy" id="53326"/>
    <lineage>
        <taxon>Eukaryota</taxon>
        <taxon>Metazoa</taxon>
        <taxon>Ecdysozoa</taxon>
        <taxon>Nematoda</taxon>
        <taxon>Chromadorea</taxon>
        <taxon>Rhabditida</taxon>
        <taxon>Rhabditina</taxon>
        <taxon>Rhabditomorpha</taxon>
        <taxon>Strongyloidea</taxon>
        <taxon>Ancylostomatidae</taxon>
        <taxon>Ancylostomatinae</taxon>
        <taxon>Ancylostoma</taxon>
    </lineage>
</organism>
<feature type="non-terminal residue" evidence="4">
    <location>
        <position position="812"/>
    </location>
</feature>
<dbReference type="Pfam" id="PF03564">
    <property type="entry name" value="DUF1759"/>
    <property type="match status" value="1"/>
</dbReference>
<feature type="region of interest" description="Disordered" evidence="1">
    <location>
        <begin position="43"/>
        <end position="71"/>
    </location>
</feature>
<dbReference type="CDD" id="cd00303">
    <property type="entry name" value="retropepsin_like"/>
    <property type="match status" value="1"/>
</dbReference>
<feature type="domain" description="Integrase zinc-binding" evidence="3">
    <location>
        <begin position="734"/>
        <end position="787"/>
    </location>
</feature>
<dbReference type="Pfam" id="PF05585">
    <property type="entry name" value="DUF1758"/>
    <property type="match status" value="1"/>
</dbReference>
<reference evidence="4 5" key="1">
    <citation type="submission" date="2013-05" db="EMBL/GenBank/DDBJ databases">
        <title>Draft genome of the parasitic nematode Anyclostoma ceylanicum.</title>
        <authorList>
            <person name="Mitreva M."/>
        </authorList>
    </citation>
    <scope>NUCLEOTIDE SEQUENCE [LARGE SCALE GENOMIC DNA]</scope>
</reference>